<name>A0A917HRD5_9SPHI</name>
<evidence type="ECO:0000313" key="3">
    <source>
        <dbReference type="Proteomes" id="UP000660862"/>
    </source>
</evidence>
<reference evidence="2" key="2">
    <citation type="submission" date="2020-09" db="EMBL/GenBank/DDBJ databases">
        <authorList>
            <person name="Sun Q."/>
            <person name="Zhou Y."/>
        </authorList>
    </citation>
    <scope>NUCLEOTIDE SEQUENCE</scope>
    <source>
        <strain evidence="2">CGMCC 1.12195</strain>
    </source>
</reference>
<keyword evidence="3" id="KW-1185">Reference proteome</keyword>
<dbReference type="PANTHER" id="PTHR34407:SF1">
    <property type="entry name" value="SGNH HYDROLASE-TYPE ESTERASE DOMAIN-CONTAINING PROTEIN"/>
    <property type="match status" value="1"/>
</dbReference>
<dbReference type="AlphaFoldDB" id="A0A917HRD5"/>
<dbReference type="SUPFAM" id="SSF52266">
    <property type="entry name" value="SGNH hydrolase"/>
    <property type="match status" value="1"/>
</dbReference>
<comment type="caution">
    <text evidence="2">The sequence shown here is derived from an EMBL/GenBank/DDBJ whole genome shotgun (WGS) entry which is preliminary data.</text>
</comment>
<dbReference type="CDD" id="cd00229">
    <property type="entry name" value="SGNH_hydrolase"/>
    <property type="match status" value="1"/>
</dbReference>
<sequence length="415" mass="46490">MRSINAQAQHEFELPAPFHMRGGLPNFFDKVKNRIGSELCVAYIGGSITEARDGWRELTYHTLRTSFPHNTFKHVDAAIGGTTSTLGVFRMDQDVLRHKPDLLFVEFAVNDSPLPPDVIYRSIEGIVRKTWSANPNTDICFVYTITETIVDKFRETGRFPRAAEAMEQVAQHYGIPSIHIGVEVAKLREAGDLVFTGNPGEHPGKIVFTADKVHPLPASGHPICAHIVMKHLMEMQGRNASHRHELKKPFVSDNWESAKMLSLSEFDENKDWVKLEQDHPVQKQVASFIPALYKAVPPDATIRIRFEGNVLGFYDVIGPGSGILDVNVNGKASEVTRFDNHCIHYRKTFFFLDGLNDGVNDVTIKVSGKEFDKAAILLQNPRKLTMDDPARFADNAWFLGNILMVGKPIAINFGD</sequence>
<protein>
    <submittedName>
        <fullName evidence="2">Acyl-CoA thioesterase</fullName>
    </submittedName>
</protein>
<gene>
    <name evidence="2" type="ORF">GCM10007415_22670</name>
</gene>
<dbReference type="EMBL" id="BMER01000001">
    <property type="protein sequence ID" value="GGG88165.1"/>
    <property type="molecule type" value="Genomic_DNA"/>
</dbReference>
<dbReference type="InterPro" id="IPR036514">
    <property type="entry name" value="SGNH_hydro_sf"/>
</dbReference>
<dbReference type="GO" id="GO:0016788">
    <property type="term" value="F:hydrolase activity, acting on ester bonds"/>
    <property type="evidence" value="ECO:0007669"/>
    <property type="project" value="UniProtKB-ARBA"/>
</dbReference>
<reference evidence="2" key="1">
    <citation type="journal article" date="2014" name="Int. J. Syst. Evol. Microbiol.">
        <title>Complete genome sequence of Corynebacterium casei LMG S-19264T (=DSM 44701T), isolated from a smear-ripened cheese.</title>
        <authorList>
            <consortium name="US DOE Joint Genome Institute (JGI-PGF)"/>
            <person name="Walter F."/>
            <person name="Albersmeier A."/>
            <person name="Kalinowski J."/>
            <person name="Ruckert C."/>
        </authorList>
    </citation>
    <scope>NUCLEOTIDE SEQUENCE</scope>
    <source>
        <strain evidence="2">CGMCC 1.12195</strain>
    </source>
</reference>
<evidence type="ECO:0000313" key="2">
    <source>
        <dbReference type="EMBL" id="GGG88165.1"/>
    </source>
</evidence>
<accession>A0A917HRD5</accession>
<dbReference type="Pfam" id="PF13472">
    <property type="entry name" value="Lipase_GDSL_2"/>
    <property type="match status" value="1"/>
</dbReference>
<feature type="domain" description="SGNH hydrolase-type esterase" evidence="1">
    <location>
        <begin position="44"/>
        <end position="185"/>
    </location>
</feature>
<dbReference type="Proteomes" id="UP000660862">
    <property type="component" value="Unassembled WGS sequence"/>
</dbReference>
<evidence type="ECO:0000259" key="1">
    <source>
        <dbReference type="Pfam" id="PF13472"/>
    </source>
</evidence>
<dbReference type="Gene3D" id="3.40.50.1110">
    <property type="entry name" value="SGNH hydrolase"/>
    <property type="match status" value="1"/>
</dbReference>
<dbReference type="InterPro" id="IPR013830">
    <property type="entry name" value="SGNH_hydro"/>
</dbReference>
<organism evidence="2 3">
    <name type="scientific">Parapedobacter pyrenivorans</name>
    <dbReference type="NCBI Taxonomy" id="1305674"/>
    <lineage>
        <taxon>Bacteria</taxon>
        <taxon>Pseudomonadati</taxon>
        <taxon>Bacteroidota</taxon>
        <taxon>Sphingobacteriia</taxon>
        <taxon>Sphingobacteriales</taxon>
        <taxon>Sphingobacteriaceae</taxon>
        <taxon>Parapedobacter</taxon>
    </lineage>
</organism>
<proteinExistence type="predicted"/>
<dbReference type="PANTHER" id="PTHR34407">
    <property type="entry name" value="EXPRESSED PROTEIN"/>
    <property type="match status" value="1"/>
</dbReference>